<dbReference type="PANTHER" id="PTHR44688">
    <property type="entry name" value="DNA-BINDING TRANSCRIPTIONAL ACTIVATOR DEVR_DOSR"/>
    <property type="match status" value="1"/>
</dbReference>
<evidence type="ECO:0000313" key="5">
    <source>
        <dbReference type="EMBL" id="MFD1341167.1"/>
    </source>
</evidence>
<dbReference type="SUPFAM" id="SSF75516">
    <property type="entry name" value="Pheromone-binding domain of LuxR-like quorum-sensing transcription factors"/>
    <property type="match status" value="1"/>
</dbReference>
<keyword evidence="6" id="KW-1185">Reference proteome</keyword>
<evidence type="ECO:0000256" key="1">
    <source>
        <dbReference type="ARBA" id="ARBA00023015"/>
    </source>
</evidence>
<feature type="domain" description="HTH luxR-type" evidence="4">
    <location>
        <begin position="163"/>
        <end position="228"/>
    </location>
</feature>
<name>A0ABW3ZEC5_9RHOB</name>
<dbReference type="Pfam" id="PF03472">
    <property type="entry name" value="Autoind_bind"/>
    <property type="match status" value="1"/>
</dbReference>
<dbReference type="Pfam" id="PF00196">
    <property type="entry name" value="GerE"/>
    <property type="match status" value="1"/>
</dbReference>
<dbReference type="InterPro" id="IPR000792">
    <property type="entry name" value="Tscrpt_reg_LuxR_C"/>
</dbReference>
<dbReference type="SMART" id="SM00421">
    <property type="entry name" value="HTH_LUXR"/>
    <property type="match status" value="1"/>
</dbReference>
<dbReference type="EMBL" id="JBHTMU010000002">
    <property type="protein sequence ID" value="MFD1341167.1"/>
    <property type="molecule type" value="Genomic_DNA"/>
</dbReference>
<evidence type="ECO:0000313" key="6">
    <source>
        <dbReference type="Proteomes" id="UP001597135"/>
    </source>
</evidence>
<dbReference type="InterPro" id="IPR005143">
    <property type="entry name" value="TF_LuxR_autoind-bd_dom"/>
</dbReference>
<reference evidence="6" key="1">
    <citation type="journal article" date="2019" name="Int. J. Syst. Evol. Microbiol.">
        <title>The Global Catalogue of Microorganisms (GCM) 10K type strain sequencing project: providing services to taxonomists for standard genome sequencing and annotation.</title>
        <authorList>
            <consortium name="The Broad Institute Genomics Platform"/>
            <consortium name="The Broad Institute Genome Sequencing Center for Infectious Disease"/>
            <person name="Wu L."/>
            <person name="Ma J."/>
        </authorList>
    </citation>
    <scope>NUCLEOTIDE SEQUENCE [LARGE SCALE GENOMIC DNA]</scope>
    <source>
        <strain evidence="6">CCUG 62953</strain>
    </source>
</reference>
<dbReference type="Gene3D" id="3.30.450.80">
    <property type="entry name" value="Transcription factor LuxR-like, autoinducer-binding domain"/>
    <property type="match status" value="1"/>
</dbReference>
<evidence type="ECO:0000256" key="3">
    <source>
        <dbReference type="ARBA" id="ARBA00023163"/>
    </source>
</evidence>
<evidence type="ECO:0000259" key="4">
    <source>
        <dbReference type="PROSITE" id="PS50043"/>
    </source>
</evidence>
<protein>
    <submittedName>
        <fullName evidence="5">LuxR family transcriptional regulator</fullName>
    </submittedName>
</protein>
<dbReference type="InterPro" id="IPR016032">
    <property type="entry name" value="Sig_transdc_resp-reg_C-effctor"/>
</dbReference>
<dbReference type="PANTHER" id="PTHR44688:SF16">
    <property type="entry name" value="DNA-BINDING TRANSCRIPTIONAL ACTIVATOR DEVR_DOSR"/>
    <property type="match status" value="1"/>
</dbReference>
<keyword evidence="2" id="KW-0238">DNA-binding</keyword>
<dbReference type="PROSITE" id="PS50043">
    <property type="entry name" value="HTH_LUXR_2"/>
    <property type="match status" value="1"/>
</dbReference>
<dbReference type="PRINTS" id="PR00038">
    <property type="entry name" value="HTHLUXR"/>
</dbReference>
<evidence type="ECO:0000256" key="2">
    <source>
        <dbReference type="ARBA" id="ARBA00023125"/>
    </source>
</evidence>
<dbReference type="CDD" id="cd06170">
    <property type="entry name" value="LuxR_C_like"/>
    <property type="match status" value="1"/>
</dbReference>
<dbReference type="InterPro" id="IPR036388">
    <property type="entry name" value="WH-like_DNA-bd_sf"/>
</dbReference>
<gene>
    <name evidence="5" type="ORF">ACFQ4E_01920</name>
</gene>
<dbReference type="InterPro" id="IPR036693">
    <property type="entry name" value="TF_LuxR_autoind-bd_dom_sf"/>
</dbReference>
<dbReference type="Gene3D" id="1.10.10.10">
    <property type="entry name" value="Winged helix-like DNA-binding domain superfamily/Winged helix DNA-binding domain"/>
    <property type="match status" value="1"/>
</dbReference>
<sequence length="233" mass="25662">MDVIDLSALETPEENYRDYLARLCDRLGLDYAAYAGSNSLEHTIHGVVTYPDEWQRRYVAEGLQNIDPTLQAAARSIAPVDWSRLRGGEAFDVLFSKAGDHGIGWQGLTIPIRGPYGDVGMFSVTRDVNDTEWGRLKRRILPELQAAAVHLHDSIMTSGTLAKALNRPRLSARETEILQWTAAGKSQQDVADILGISHRTVEVHLRSAREKLGALSSAQAVGRAIGLGLIYPF</sequence>
<keyword evidence="3" id="KW-0804">Transcription</keyword>
<organism evidence="5 6">
    <name type="scientific">Litorisediminicola beolgyonensis</name>
    <dbReference type="NCBI Taxonomy" id="1173614"/>
    <lineage>
        <taxon>Bacteria</taxon>
        <taxon>Pseudomonadati</taxon>
        <taxon>Pseudomonadota</taxon>
        <taxon>Alphaproteobacteria</taxon>
        <taxon>Rhodobacterales</taxon>
        <taxon>Paracoccaceae</taxon>
        <taxon>Litorisediminicola</taxon>
    </lineage>
</organism>
<keyword evidence="1" id="KW-0805">Transcription regulation</keyword>
<dbReference type="SUPFAM" id="SSF46894">
    <property type="entry name" value="C-terminal effector domain of the bipartite response regulators"/>
    <property type="match status" value="1"/>
</dbReference>
<comment type="caution">
    <text evidence="5">The sequence shown here is derived from an EMBL/GenBank/DDBJ whole genome shotgun (WGS) entry which is preliminary data.</text>
</comment>
<proteinExistence type="predicted"/>
<dbReference type="RefSeq" id="WP_386801225.1">
    <property type="nucleotide sequence ID" value="NZ_JBHTMU010000002.1"/>
</dbReference>
<dbReference type="Proteomes" id="UP001597135">
    <property type="component" value="Unassembled WGS sequence"/>
</dbReference>
<accession>A0ABW3ZEC5</accession>